<dbReference type="RefSeq" id="WP_320265451.1">
    <property type="nucleotide sequence ID" value="NZ_JAVIIX010000040.1"/>
</dbReference>
<organism evidence="2 3">
    <name type="scientific">Mesorhizobium dulcispinae</name>
    <dbReference type="NCBI Taxonomy" id="3072316"/>
    <lineage>
        <taxon>Bacteria</taxon>
        <taxon>Pseudomonadati</taxon>
        <taxon>Pseudomonadota</taxon>
        <taxon>Alphaproteobacteria</taxon>
        <taxon>Hyphomicrobiales</taxon>
        <taxon>Phyllobacteriaceae</taxon>
        <taxon>Mesorhizobium</taxon>
    </lineage>
</organism>
<reference evidence="2 3" key="1">
    <citation type="submission" date="2023-08" db="EMBL/GenBank/DDBJ databases">
        <title>Implementing the SeqCode for naming new Mesorhizobium species isolated from Vachellia karroo root nodules.</title>
        <authorList>
            <person name="Van Lill M."/>
        </authorList>
    </citation>
    <scope>NUCLEOTIDE SEQUENCE [LARGE SCALE GENOMIC DNA]</scope>
    <source>
        <strain evidence="2 3">VK23A</strain>
    </source>
</reference>
<dbReference type="CDD" id="cd02440">
    <property type="entry name" value="AdoMet_MTases"/>
    <property type="match status" value="1"/>
</dbReference>
<dbReference type="GO" id="GO:0008168">
    <property type="term" value="F:methyltransferase activity"/>
    <property type="evidence" value="ECO:0007669"/>
    <property type="project" value="UniProtKB-KW"/>
</dbReference>
<keyword evidence="3" id="KW-1185">Reference proteome</keyword>
<gene>
    <name evidence="2" type="ORF">RFM27_32305</name>
</gene>
<name>A0ABU4XSW3_9HYPH</name>
<proteinExistence type="predicted"/>
<protein>
    <submittedName>
        <fullName evidence="2">Class I SAM-dependent methyltransferase</fullName>
        <ecNumber evidence="2">2.1.-.-</ecNumber>
    </submittedName>
</protein>
<dbReference type="PANTHER" id="PTHR42912">
    <property type="entry name" value="METHYLTRANSFERASE"/>
    <property type="match status" value="1"/>
</dbReference>
<dbReference type="Pfam" id="PF13649">
    <property type="entry name" value="Methyltransf_25"/>
    <property type="match status" value="1"/>
</dbReference>
<keyword evidence="2" id="KW-0808">Transferase</keyword>
<sequence>MTEADAEHEAIADTWRNVGASDYEYFERYEKPEFLALFWAPESRFRKAFEQYLDLDDVLDIASGAGRHSAQIVGRCRRLTLIDTSVDATALARRRFASASHVTVTLSTDGKSLPFEKGRFSSVFSYDSMVHFEPLTVASYIMEVASVLKPRGRAILHHSNYSENPTGTFKENPDWRNFMPKGFVEHVCARAGLTIIEQQAFPWNGDSKTDALTVMEKD</sequence>
<comment type="caution">
    <text evidence="2">The sequence shown here is derived from an EMBL/GenBank/DDBJ whole genome shotgun (WGS) entry which is preliminary data.</text>
</comment>
<feature type="domain" description="Methyltransferase" evidence="1">
    <location>
        <begin position="58"/>
        <end position="152"/>
    </location>
</feature>
<evidence type="ECO:0000259" key="1">
    <source>
        <dbReference type="Pfam" id="PF13649"/>
    </source>
</evidence>
<dbReference type="GO" id="GO:0032259">
    <property type="term" value="P:methylation"/>
    <property type="evidence" value="ECO:0007669"/>
    <property type="project" value="UniProtKB-KW"/>
</dbReference>
<dbReference type="InterPro" id="IPR041698">
    <property type="entry name" value="Methyltransf_25"/>
</dbReference>
<accession>A0ABU4XSW3</accession>
<dbReference type="InterPro" id="IPR029063">
    <property type="entry name" value="SAM-dependent_MTases_sf"/>
</dbReference>
<evidence type="ECO:0000313" key="3">
    <source>
        <dbReference type="Proteomes" id="UP001271780"/>
    </source>
</evidence>
<dbReference type="Proteomes" id="UP001271780">
    <property type="component" value="Unassembled WGS sequence"/>
</dbReference>
<dbReference type="InterPro" id="IPR050508">
    <property type="entry name" value="Methyltransf_Superfamily"/>
</dbReference>
<dbReference type="EC" id="2.1.-.-" evidence="2"/>
<dbReference type="EMBL" id="JAVIIZ010000042">
    <property type="protein sequence ID" value="MDX8476737.1"/>
    <property type="molecule type" value="Genomic_DNA"/>
</dbReference>
<evidence type="ECO:0000313" key="2">
    <source>
        <dbReference type="EMBL" id="MDX8476737.1"/>
    </source>
</evidence>
<keyword evidence="2" id="KW-0489">Methyltransferase</keyword>
<dbReference type="SUPFAM" id="SSF53335">
    <property type="entry name" value="S-adenosyl-L-methionine-dependent methyltransferases"/>
    <property type="match status" value="1"/>
</dbReference>
<dbReference type="Gene3D" id="3.40.50.150">
    <property type="entry name" value="Vaccinia Virus protein VP39"/>
    <property type="match status" value="1"/>
</dbReference>